<protein>
    <submittedName>
        <fullName evidence="1">Uncharacterized protein</fullName>
    </submittedName>
</protein>
<name>A0A0A8YB11_ARUDO</name>
<accession>A0A0A8YB11</accession>
<dbReference type="AlphaFoldDB" id="A0A0A8YB11"/>
<reference evidence="1" key="1">
    <citation type="submission" date="2014-09" db="EMBL/GenBank/DDBJ databases">
        <authorList>
            <person name="Magalhaes I.L.F."/>
            <person name="Oliveira U."/>
            <person name="Santos F.R."/>
            <person name="Vidigal T.H.D.A."/>
            <person name="Brescovit A.D."/>
            <person name="Santos A.J."/>
        </authorList>
    </citation>
    <scope>NUCLEOTIDE SEQUENCE</scope>
    <source>
        <tissue evidence="1">Shoot tissue taken approximately 20 cm above the soil surface</tissue>
    </source>
</reference>
<proteinExistence type="predicted"/>
<sequence>MFFYLTNSIHFYVLVHHMC</sequence>
<reference evidence="1" key="2">
    <citation type="journal article" date="2015" name="Data Brief">
        <title>Shoot transcriptome of the giant reed, Arundo donax.</title>
        <authorList>
            <person name="Barrero R.A."/>
            <person name="Guerrero F.D."/>
            <person name="Moolhuijzen P."/>
            <person name="Goolsby J.A."/>
            <person name="Tidwell J."/>
            <person name="Bellgard S.E."/>
            <person name="Bellgard M.I."/>
        </authorList>
    </citation>
    <scope>NUCLEOTIDE SEQUENCE</scope>
    <source>
        <tissue evidence="1">Shoot tissue taken approximately 20 cm above the soil surface</tissue>
    </source>
</reference>
<evidence type="ECO:0000313" key="1">
    <source>
        <dbReference type="EMBL" id="JAD23161.1"/>
    </source>
</evidence>
<organism evidence="1">
    <name type="scientific">Arundo donax</name>
    <name type="common">Giant reed</name>
    <name type="synonym">Donax arundinaceus</name>
    <dbReference type="NCBI Taxonomy" id="35708"/>
    <lineage>
        <taxon>Eukaryota</taxon>
        <taxon>Viridiplantae</taxon>
        <taxon>Streptophyta</taxon>
        <taxon>Embryophyta</taxon>
        <taxon>Tracheophyta</taxon>
        <taxon>Spermatophyta</taxon>
        <taxon>Magnoliopsida</taxon>
        <taxon>Liliopsida</taxon>
        <taxon>Poales</taxon>
        <taxon>Poaceae</taxon>
        <taxon>PACMAD clade</taxon>
        <taxon>Arundinoideae</taxon>
        <taxon>Arundineae</taxon>
        <taxon>Arundo</taxon>
    </lineage>
</organism>
<dbReference type="EMBL" id="GBRH01274734">
    <property type="protein sequence ID" value="JAD23161.1"/>
    <property type="molecule type" value="Transcribed_RNA"/>
</dbReference>